<feature type="chain" id="PRO_5028820855" evidence="2">
    <location>
        <begin position="22"/>
        <end position="235"/>
    </location>
</feature>
<dbReference type="InterPro" id="IPR013424">
    <property type="entry name" value="Ice-binding_C"/>
</dbReference>
<gene>
    <name evidence="4" type="ORF">H3309_09555</name>
</gene>
<evidence type="ECO:0000313" key="5">
    <source>
        <dbReference type="Proteomes" id="UP000515292"/>
    </source>
</evidence>
<dbReference type="RefSeq" id="WP_182294510.1">
    <property type="nucleotide sequence ID" value="NZ_CP059851.1"/>
</dbReference>
<dbReference type="Pfam" id="PF07589">
    <property type="entry name" value="PEP-CTERM"/>
    <property type="match status" value="1"/>
</dbReference>
<feature type="domain" description="Ice-binding protein C-terminal" evidence="3">
    <location>
        <begin position="206"/>
        <end position="230"/>
    </location>
</feature>
<dbReference type="Proteomes" id="UP000515292">
    <property type="component" value="Chromosome"/>
</dbReference>
<dbReference type="AlphaFoldDB" id="A0A7G5IE72"/>
<dbReference type="EMBL" id="CP059851">
    <property type="protein sequence ID" value="QMW21664.1"/>
    <property type="molecule type" value="Genomic_DNA"/>
</dbReference>
<feature type="transmembrane region" description="Helical" evidence="1">
    <location>
        <begin position="210"/>
        <end position="227"/>
    </location>
</feature>
<reference evidence="4 5" key="1">
    <citation type="submission" date="2020-07" db="EMBL/GenBank/DDBJ databases">
        <title>Complete genome sequence for Sandaracinobacter sp. M6.</title>
        <authorList>
            <person name="Tang Y."/>
            <person name="Liu Q."/>
            <person name="Guo Z."/>
            <person name="Lei P."/>
            <person name="Huang B."/>
        </authorList>
    </citation>
    <scope>NUCLEOTIDE SEQUENCE [LARGE SCALE GENOMIC DNA]</scope>
    <source>
        <strain evidence="4 5">M6</strain>
    </source>
</reference>
<keyword evidence="1" id="KW-0472">Membrane</keyword>
<keyword evidence="1" id="KW-1133">Transmembrane helix</keyword>
<keyword evidence="1" id="KW-0812">Transmembrane</keyword>
<feature type="signal peptide" evidence="2">
    <location>
        <begin position="1"/>
        <end position="21"/>
    </location>
</feature>
<evidence type="ECO:0000256" key="1">
    <source>
        <dbReference type="SAM" id="Phobius"/>
    </source>
</evidence>
<evidence type="ECO:0000259" key="3">
    <source>
        <dbReference type="Pfam" id="PF07589"/>
    </source>
</evidence>
<name>A0A7G5IE72_9SPHN</name>
<evidence type="ECO:0000256" key="2">
    <source>
        <dbReference type="SAM" id="SignalP"/>
    </source>
</evidence>
<dbReference type="KEGG" id="sand:H3309_09555"/>
<keyword evidence="5" id="KW-1185">Reference proteome</keyword>
<accession>A0A7G5IE72</accession>
<protein>
    <submittedName>
        <fullName evidence="4">PEP-CTERM sorting domain-containing protein</fullName>
    </submittedName>
</protein>
<proteinExistence type="predicted"/>
<dbReference type="NCBIfam" id="NF035944">
    <property type="entry name" value="PEPxxWA-CTERM"/>
    <property type="match status" value="1"/>
</dbReference>
<keyword evidence="2" id="KW-0732">Signal</keyword>
<dbReference type="NCBIfam" id="TIGR02595">
    <property type="entry name" value="PEP_CTERM"/>
    <property type="match status" value="1"/>
</dbReference>
<evidence type="ECO:0000313" key="4">
    <source>
        <dbReference type="EMBL" id="QMW21664.1"/>
    </source>
</evidence>
<sequence length="235" mass="24186">MRLVALAALAAIAAIAAPASAAVNIWSTSFDSGYFETTGPFPWSSLGVTFGGGTIESSGSVPGSGTSLFRNTTPGTTIFDATGLGAHTSLELGFDITFVDSWDSDNGVPGVTPDWLFVNIDGMAPMQWTVPNQSGSNTVIAPTCSLLSSGSNTVGNGFVDATYRCAFSFAHSTNTWGMTIAAGGAGFQYGNDESWAIDNFSLAANAVPEPATWAMLIAGFGLVGVAMRRRKTLAA</sequence>
<organism evidence="4 5">
    <name type="scientific">Sandaracinobacteroides saxicola</name>
    <dbReference type="NCBI Taxonomy" id="2759707"/>
    <lineage>
        <taxon>Bacteria</taxon>
        <taxon>Pseudomonadati</taxon>
        <taxon>Pseudomonadota</taxon>
        <taxon>Alphaproteobacteria</taxon>
        <taxon>Sphingomonadales</taxon>
        <taxon>Sphingosinicellaceae</taxon>
        <taxon>Sandaracinobacteroides</taxon>
    </lineage>
</organism>